<dbReference type="SMART" id="SM01403">
    <property type="entry name" value="Ribosomal_S10"/>
    <property type="match status" value="1"/>
</dbReference>
<comment type="subunit">
    <text evidence="4">Part of the 30S ribosomal subunit.</text>
</comment>
<dbReference type="InterPro" id="IPR001848">
    <property type="entry name" value="Ribosomal_uS10"/>
</dbReference>
<evidence type="ECO:0000313" key="6">
    <source>
        <dbReference type="EMBL" id="QDY87247.1"/>
    </source>
</evidence>
<feature type="domain" description="Small ribosomal subunit protein uS10" evidence="5">
    <location>
        <begin position="5"/>
        <end position="99"/>
    </location>
</feature>
<dbReference type="RefSeq" id="WP_146309005.1">
    <property type="nucleotide sequence ID" value="NZ_CP041663.1"/>
</dbReference>
<dbReference type="Pfam" id="PF00338">
    <property type="entry name" value="Ribosomal_S10"/>
    <property type="match status" value="1"/>
</dbReference>
<dbReference type="GO" id="GO:0003735">
    <property type="term" value="F:structural constituent of ribosome"/>
    <property type="evidence" value="ECO:0007669"/>
    <property type="project" value="InterPro"/>
</dbReference>
<evidence type="ECO:0000259" key="5">
    <source>
        <dbReference type="SMART" id="SM01403"/>
    </source>
</evidence>
<evidence type="ECO:0000313" key="9">
    <source>
        <dbReference type="Proteomes" id="UP000318927"/>
    </source>
</evidence>
<dbReference type="InterPro" id="IPR018268">
    <property type="entry name" value="Ribosomal_uS10_CS"/>
</dbReference>
<dbReference type="NCBIfam" id="TIGR01049">
    <property type="entry name" value="rpsJ_bact"/>
    <property type="match status" value="1"/>
</dbReference>
<keyword evidence="2 4" id="KW-0689">Ribosomal protein</keyword>
<dbReference type="OrthoDB" id="9804464at2"/>
<name>A0A5B8JBV9_9MOLU</name>
<dbReference type="PROSITE" id="PS00361">
    <property type="entry name" value="RIBOSOMAL_S10"/>
    <property type="match status" value="1"/>
</dbReference>
<dbReference type="EMBL" id="CP041663">
    <property type="protein sequence ID" value="QDY88552.1"/>
    <property type="molecule type" value="Genomic_DNA"/>
</dbReference>
<evidence type="ECO:0000313" key="7">
    <source>
        <dbReference type="EMBL" id="QDY88552.1"/>
    </source>
</evidence>
<dbReference type="GO" id="GO:1990904">
    <property type="term" value="C:ribonucleoprotein complex"/>
    <property type="evidence" value="ECO:0007669"/>
    <property type="project" value="UniProtKB-KW"/>
</dbReference>
<dbReference type="GO" id="GO:0006412">
    <property type="term" value="P:translation"/>
    <property type="evidence" value="ECO:0007669"/>
    <property type="project" value="UniProtKB-UniRule"/>
</dbReference>
<reference evidence="8" key="2">
    <citation type="submission" date="2019-07" db="EMBL/GenBank/DDBJ databases">
        <title>Complete genome sequences of three Mycoplasma sp. 1220 strains.</title>
        <authorList>
            <person name="Grozner D."/>
            <person name="Forro B."/>
            <person name="Kovacs A.B."/>
            <person name="Marton S."/>
            <person name="Banyai K."/>
            <person name="Kreizinger Z."/>
            <person name="Sulyok K.M."/>
            <person name="Gyuranecz M."/>
        </authorList>
    </citation>
    <scope>NUCLEOTIDE SEQUENCE [LARGE SCALE GENOMIC DNA]</scope>
    <source>
        <strain evidence="8">MYCAV93</strain>
    </source>
</reference>
<comment type="function">
    <text evidence="4">Involved in the binding of tRNA to the ribosomes.</text>
</comment>
<dbReference type="PRINTS" id="PR00971">
    <property type="entry name" value="RIBOSOMALS10"/>
</dbReference>
<evidence type="ECO:0000256" key="3">
    <source>
        <dbReference type="ARBA" id="ARBA00023274"/>
    </source>
</evidence>
<proteinExistence type="inferred from homology"/>
<dbReference type="Gene3D" id="3.30.70.600">
    <property type="entry name" value="Ribosomal protein S10 domain"/>
    <property type="match status" value="1"/>
</dbReference>
<evidence type="ECO:0000256" key="1">
    <source>
        <dbReference type="ARBA" id="ARBA00007102"/>
    </source>
</evidence>
<dbReference type="AlphaFoldDB" id="A0A5B8JBV9"/>
<dbReference type="GO" id="GO:0005840">
    <property type="term" value="C:ribosome"/>
    <property type="evidence" value="ECO:0007669"/>
    <property type="project" value="UniProtKB-KW"/>
</dbReference>
<protein>
    <recommendedName>
        <fullName evidence="4">Small ribosomal subunit protein uS10</fullName>
    </recommendedName>
</protein>
<evidence type="ECO:0000313" key="8">
    <source>
        <dbReference type="Proteomes" id="UP000317512"/>
    </source>
</evidence>
<keyword evidence="3 4" id="KW-0687">Ribonucleoprotein</keyword>
<evidence type="ECO:0000256" key="4">
    <source>
        <dbReference type="HAMAP-Rule" id="MF_00508"/>
    </source>
</evidence>
<dbReference type="Proteomes" id="UP000317512">
    <property type="component" value="Chromosome"/>
</dbReference>
<dbReference type="EMBL" id="CP042295">
    <property type="protein sequence ID" value="QDY87247.1"/>
    <property type="molecule type" value="Genomic_DNA"/>
</dbReference>
<reference evidence="7 9" key="1">
    <citation type="journal article" date="2019" name="Microbiol. Resour. Announc.">
        <title>Complete Genome Sequences of Three Mycoplasma anserisalpingitis (Mycoplasma sp. 1220) Strains.</title>
        <authorList>
            <person name="Grozner D."/>
            <person name="Forro B."/>
            <person name="Kovacs A.B."/>
            <person name="Marton S."/>
            <person name="Banyai K."/>
            <person name="Kreizinger Z."/>
            <person name="Sulyok K.M."/>
            <person name="Gyuranecz M."/>
        </authorList>
    </citation>
    <scope>NUCLEOTIDE SEQUENCE</scope>
    <source>
        <strain evidence="6 9">ATCC:BAA-2147</strain>
        <strain evidence="7">MYCAV93</strain>
    </source>
</reference>
<comment type="similarity">
    <text evidence="1 4">Belongs to the universal ribosomal protein uS10 family.</text>
</comment>
<dbReference type="FunFam" id="3.30.70.600:FF:000003">
    <property type="entry name" value="30S ribosomal protein S10"/>
    <property type="match status" value="1"/>
</dbReference>
<accession>A0A5B8JBV9</accession>
<dbReference type="SUPFAM" id="SSF54999">
    <property type="entry name" value="Ribosomal protein S10"/>
    <property type="match status" value="1"/>
</dbReference>
<dbReference type="HAMAP" id="MF_00508">
    <property type="entry name" value="Ribosomal_uS10"/>
    <property type="match status" value="1"/>
</dbReference>
<sequence>MSKLSIKIKGFDHALVDEAAKKIYLLAEKSGSKVSGPVPLPTKREEITILRSVHVNKKSREQYESRTSQRLVVITNPTVETQDKIKRLELPSGVAIQIKIK</sequence>
<dbReference type="Proteomes" id="UP000318927">
    <property type="component" value="Chromosome"/>
</dbReference>
<dbReference type="InterPro" id="IPR036838">
    <property type="entry name" value="Ribosomal_uS10_dom_sf"/>
</dbReference>
<organism evidence="7 8">
    <name type="scientific">Mycoplasma anserisalpingitidis</name>
    <dbReference type="NCBI Taxonomy" id="519450"/>
    <lineage>
        <taxon>Bacteria</taxon>
        <taxon>Bacillati</taxon>
        <taxon>Mycoplasmatota</taxon>
        <taxon>Mollicutes</taxon>
        <taxon>Mycoplasmataceae</taxon>
        <taxon>Mycoplasma</taxon>
    </lineage>
</organism>
<evidence type="ECO:0000256" key="2">
    <source>
        <dbReference type="ARBA" id="ARBA00022980"/>
    </source>
</evidence>
<dbReference type="PANTHER" id="PTHR11700">
    <property type="entry name" value="30S RIBOSOMAL PROTEIN S10 FAMILY MEMBER"/>
    <property type="match status" value="1"/>
</dbReference>
<dbReference type="NCBIfam" id="NF001861">
    <property type="entry name" value="PRK00596.1"/>
    <property type="match status" value="1"/>
</dbReference>
<gene>
    <name evidence="4 7" type="primary">rpsJ</name>
    <name evidence="7" type="ORF">FOY43_02725</name>
    <name evidence="6" type="ORF">FRW55_03750</name>
</gene>
<dbReference type="InterPro" id="IPR027486">
    <property type="entry name" value="Ribosomal_uS10_dom"/>
</dbReference>
<keyword evidence="9" id="KW-1185">Reference proteome</keyword>
<dbReference type="GO" id="GO:0000049">
    <property type="term" value="F:tRNA binding"/>
    <property type="evidence" value="ECO:0007669"/>
    <property type="project" value="UniProtKB-UniRule"/>
</dbReference>
<dbReference type="KEGG" id="mans:FRW55_03750"/>